<dbReference type="GO" id="GO:0006400">
    <property type="term" value="P:tRNA modification"/>
    <property type="evidence" value="ECO:0007669"/>
    <property type="project" value="UniProtKB-UniRule"/>
</dbReference>
<dbReference type="NCBIfam" id="TIGR02432">
    <property type="entry name" value="lysidine_TilS_N"/>
    <property type="match status" value="1"/>
</dbReference>
<evidence type="ECO:0000256" key="6">
    <source>
        <dbReference type="ARBA" id="ARBA00022840"/>
    </source>
</evidence>
<sequence length="438" mass="47914">MLTLQGLRQQLGPCMGAHAWVLGLSGGLDSMALLDALTQLRQQQSIPPLSAIHVHHGLSAEADAWAQFCADQCAARGVPLSVARVQLPAGASVEEAARQARYAAFAAALPPQAVLLLAHHADDQLETLLFRMLRGTGLRGLAGIPQQRQLAEGWLFRPMLSWSRAQLRQWAQTQGLRWIDDPANQDARFARTALRHQLLPMLRQHWPAADQSLLRLAAHASEANELLDERAEQDLATVATPLTDAWLAGWPSLDVDALLGLSPARQRNLLRYWLAAQGALLPVTRRLDAWLSQLAAAEDGQPQLDLDDYRLYRSSGRIWFIPGAWPSSGTPESLSGHSVQWLLAGNGCLRLSALPAGEGAWRIAYRLGGEQIRLPGRGTQSVKHLLQQAQIPAWLRPCVPLLYCGNELVSVAGRWNAEVALMDAVQSGFTVSWEPVSD</sequence>
<proteinExistence type="inferred from homology"/>
<dbReference type="GO" id="GO:0005737">
    <property type="term" value="C:cytoplasm"/>
    <property type="evidence" value="ECO:0007669"/>
    <property type="project" value="UniProtKB-SubCell"/>
</dbReference>
<dbReference type="Pfam" id="PF01171">
    <property type="entry name" value="ATP_bind_3"/>
    <property type="match status" value="1"/>
</dbReference>
<keyword evidence="2 8" id="KW-0963">Cytoplasm</keyword>
<dbReference type="InterPro" id="IPR012094">
    <property type="entry name" value="tRNA_Ile_lys_synt"/>
</dbReference>
<dbReference type="EC" id="6.3.4.19" evidence="8"/>
<keyword evidence="3 8" id="KW-0436">Ligase</keyword>
<keyword evidence="4 8" id="KW-0819">tRNA processing</keyword>
<dbReference type="CDD" id="cd01992">
    <property type="entry name" value="TilS_N"/>
    <property type="match status" value="1"/>
</dbReference>
<dbReference type="Gene3D" id="3.40.50.620">
    <property type="entry name" value="HUPs"/>
    <property type="match status" value="1"/>
</dbReference>
<reference evidence="11" key="1">
    <citation type="submission" date="2016-10" db="EMBL/GenBank/DDBJ databases">
        <authorList>
            <person name="Varghese N."/>
            <person name="Submissions S."/>
        </authorList>
    </citation>
    <scope>NUCLEOTIDE SEQUENCE [LARGE SCALE GENOMIC DNA]</scope>
    <source>
        <strain evidence="11">JCM 14963</strain>
    </source>
</reference>
<dbReference type="AlphaFoldDB" id="A0A1H1X640"/>
<keyword evidence="6 8" id="KW-0067">ATP-binding</keyword>
<gene>
    <name evidence="8" type="primary">tilS</name>
    <name evidence="10" type="ORF">SAMN05216271_3447</name>
</gene>
<evidence type="ECO:0000256" key="2">
    <source>
        <dbReference type="ARBA" id="ARBA00022490"/>
    </source>
</evidence>
<evidence type="ECO:0000256" key="5">
    <source>
        <dbReference type="ARBA" id="ARBA00022741"/>
    </source>
</evidence>
<dbReference type="SUPFAM" id="SSF82829">
    <property type="entry name" value="MesJ substrate recognition domain-like"/>
    <property type="match status" value="1"/>
</dbReference>
<evidence type="ECO:0000256" key="8">
    <source>
        <dbReference type="HAMAP-Rule" id="MF_01161"/>
    </source>
</evidence>
<dbReference type="SUPFAM" id="SSF52402">
    <property type="entry name" value="Adenine nucleotide alpha hydrolases-like"/>
    <property type="match status" value="1"/>
</dbReference>
<dbReference type="SUPFAM" id="SSF56037">
    <property type="entry name" value="PheT/TilS domain"/>
    <property type="match status" value="1"/>
</dbReference>
<dbReference type="SMART" id="SM00977">
    <property type="entry name" value="TilS_C"/>
    <property type="match status" value="1"/>
</dbReference>
<dbReference type="InterPro" id="IPR012795">
    <property type="entry name" value="tRNA_Ile_lys_synt_N"/>
</dbReference>
<organism evidence="10 11">
    <name type="scientific">Halopseudomonas sabulinigri</name>
    <dbReference type="NCBI Taxonomy" id="472181"/>
    <lineage>
        <taxon>Bacteria</taxon>
        <taxon>Pseudomonadati</taxon>
        <taxon>Pseudomonadota</taxon>
        <taxon>Gammaproteobacteria</taxon>
        <taxon>Pseudomonadales</taxon>
        <taxon>Pseudomonadaceae</taxon>
        <taxon>Halopseudomonas</taxon>
    </lineage>
</organism>
<evidence type="ECO:0000256" key="7">
    <source>
        <dbReference type="ARBA" id="ARBA00048539"/>
    </source>
</evidence>
<dbReference type="InterPro" id="IPR015262">
    <property type="entry name" value="tRNA_Ile_lys_synt_subst-bd"/>
</dbReference>
<evidence type="ECO:0000313" key="10">
    <source>
        <dbReference type="EMBL" id="SDT04754.1"/>
    </source>
</evidence>
<dbReference type="PANTHER" id="PTHR43033">
    <property type="entry name" value="TRNA(ILE)-LYSIDINE SYNTHASE-RELATED"/>
    <property type="match status" value="1"/>
</dbReference>
<dbReference type="Pfam" id="PF11734">
    <property type="entry name" value="TilS_C"/>
    <property type="match status" value="1"/>
</dbReference>
<comment type="function">
    <text evidence="8">Ligates lysine onto the cytidine present at position 34 of the AUA codon-specific tRNA(Ile) that contains the anticodon CAU, in an ATP-dependent manner. Cytidine is converted to lysidine, thus changing the amino acid specificity of the tRNA from methionine to isoleucine.</text>
</comment>
<name>A0A1H1X640_9GAMM</name>
<dbReference type="PANTHER" id="PTHR43033:SF1">
    <property type="entry name" value="TRNA(ILE)-LYSIDINE SYNTHASE-RELATED"/>
    <property type="match status" value="1"/>
</dbReference>
<evidence type="ECO:0000256" key="3">
    <source>
        <dbReference type="ARBA" id="ARBA00022598"/>
    </source>
</evidence>
<evidence type="ECO:0000256" key="1">
    <source>
        <dbReference type="ARBA" id="ARBA00004496"/>
    </source>
</evidence>
<evidence type="ECO:0000259" key="9">
    <source>
        <dbReference type="SMART" id="SM00977"/>
    </source>
</evidence>
<accession>A0A1H1X640</accession>
<evidence type="ECO:0000256" key="4">
    <source>
        <dbReference type="ARBA" id="ARBA00022694"/>
    </source>
</evidence>
<keyword evidence="5 8" id="KW-0547">Nucleotide-binding</keyword>
<dbReference type="Pfam" id="PF09179">
    <property type="entry name" value="TilS"/>
    <property type="match status" value="1"/>
</dbReference>
<dbReference type="InterPro" id="IPR011063">
    <property type="entry name" value="TilS/TtcA_N"/>
</dbReference>
<dbReference type="EMBL" id="LT629763">
    <property type="protein sequence ID" value="SDT04754.1"/>
    <property type="molecule type" value="Genomic_DNA"/>
</dbReference>
<comment type="domain">
    <text evidence="8">The N-terminal region contains the highly conserved SGGXDS motif, predicted to be a P-loop motif involved in ATP binding.</text>
</comment>
<dbReference type="HAMAP" id="MF_01161">
    <property type="entry name" value="tRNA_Ile_lys_synt"/>
    <property type="match status" value="1"/>
</dbReference>
<comment type="similarity">
    <text evidence="8">Belongs to the tRNA(Ile)-lysidine synthase family.</text>
</comment>
<dbReference type="OrthoDB" id="9807403at2"/>
<comment type="subcellular location">
    <subcellularLocation>
        <location evidence="1 8">Cytoplasm</location>
    </subcellularLocation>
</comment>
<dbReference type="Proteomes" id="UP000243413">
    <property type="component" value="Chromosome I"/>
</dbReference>
<feature type="domain" description="Lysidine-tRNA(Ile) synthetase C-terminal" evidence="9">
    <location>
        <begin position="361"/>
        <end position="421"/>
    </location>
</feature>
<comment type="catalytic activity">
    <reaction evidence="7 8">
        <text>cytidine(34) in tRNA(Ile2) + L-lysine + ATP = lysidine(34) in tRNA(Ile2) + AMP + diphosphate + H(+)</text>
        <dbReference type="Rhea" id="RHEA:43744"/>
        <dbReference type="Rhea" id="RHEA-COMP:10625"/>
        <dbReference type="Rhea" id="RHEA-COMP:10670"/>
        <dbReference type="ChEBI" id="CHEBI:15378"/>
        <dbReference type="ChEBI" id="CHEBI:30616"/>
        <dbReference type="ChEBI" id="CHEBI:32551"/>
        <dbReference type="ChEBI" id="CHEBI:33019"/>
        <dbReference type="ChEBI" id="CHEBI:82748"/>
        <dbReference type="ChEBI" id="CHEBI:83665"/>
        <dbReference type="ChEBI" id="CHEBI:456215"/>
        <dbReference type="EC" id="6.3.4.19"/>
    </reaction>
</comment>
<protein>
    <recommendedName>
        <fullName evidence="8">tRNA(Ile)-lysidine synthase</fullName>
        <ecNumber evidence="8">6.3.4.19</ecNumber>
    </recommendedName>
    <alternativeName>
        <fullName evidence="8">tRNA(Ile)-2-lysyl-cytidine synthase</fullName>
    </alternativeName>
    <alternativeName>
        <fullName evidence="8">tRNA(Ile)-lysidine synthetase</fullName>
    </alternativeName>
</protein>
<dbReference type="InterPro" id="IPR014729">
    <property type="entry name" value="Rossmann-like_a/b/a_fold"/>
</dbReference>
<dbReference type="GO" id="GO:0005524">
    <property type="term" value="F:ATP binding"/>
    <property type="evidence" value="ECO:0007669"/>
    <property type="project" value="UniProtKB-UniRule"/>
</dbReference>
<evidence type="ECO:0000313" key="11">
    <source>
        <dbReference type="Proteomes" id="UP000243413"/>
    </source>
</evidence>
<feature type="binding site" evidence="8">
    <location>
        <begin position="25"/>
        <end position="30"/>
    </location>
    <ligand>
        <name>ATP</name>
        <dbReference type="ChEBI" id="CHEBI:30616"/>
    </ligand>
</feature>
<dbReference type="GO" id="GO:0032267">
    <property type="term" value="F:tRNA(Ile)-lysidine synthase activity"/>
    <property type="evidence" value="ECO:0007669"/>
    <property type="project" value="UniProtKB-EC"/>
</dbReference>
<dbReference type="STRING" id="472181.SAMN05216271_3447"/>
<dbReference type="InterPro" id="IPR012796">
    <property type="entry name" value="Lysidine-tRNA-synth_C"/>
</dbReference>
<dbReference type="RefSeq" id="WP_092288054.1">
    <property type="nucleotide sequence ID" value="NZ_LT629763.1"/>
</dbReference>
<dbReference type="Gene3D" id="1.20.59.20">
    <property type="match status" value="1"/>
</dbReference>
<dbReference type="NCBIfam" id="TIGR02433">
    <property type="entry name" value="lysidine_TilS_C"/>
    <property type="match status" value="1"/>
</dbReference>